<feature type="short sequence motif" description="GXSXG" evidence="2">
    <location>
        <begin position="61"/>
        <end position="65"/>
    </location>
</feature>
<keyword evidence="2" id="KW-0442">Lipid degradation</keyword>
<organismHost>
    <name type="scientific">Chlorella</name>
    <dbReference type="NCBI Taxonomy" id="3071"/>
</organismHost>
<dbReference type="InterPro" id="IPR016035">
    <property type="entry name" value="Acyl_Trfase/lysoPLipase"/>
</dbReference>
<feature type="active site" description="Nucleophile" evidence="2">
    <location>
        <position position="63"/>
    </location>
</feature>
<dbReference type="GO" id="GO:0016787">
    <property type="term" value="F:hydrolase activity"/>
    <property type="evidence" value="ECO:0007669"/>
    <property type="project" value="UniProtKB-UniRule"/>
</dbReference>
<name>M1HPJ9_PBCVI</name>
<sequence>MKNLHDNYNYVLIMSLVKPPIINFPDAIVIAGGGAKSMSGLGAIHVLKRNGQLKNLKVVAGTSAGSIVAAGVALNKDPVSMCKAFIDEIYKPSFDISNFVNTFGLDTGVHLSRWIDIVLGNQPYTFQSILEETGIFLVICATNLTDHCPEYFSPDETPDMDVRTAIRMSCSIPVYFSAIKYNDCIFVDGALTDAFPYDYVKNLPNVKNPLGIRYNSKEHESPIEINTIDKFFQSLIVTATKDKFSKNSNVLEINVKNITVLDFKNPKALKKAFGYGVVQTRDFLKKNN</sequence>
<dbReference type="EMBL" id="JX997169">
    <property type="protein sequence ID" value="AGE53807.1"/>
    <property type="molecule type" value="Genomic_DNA"/>
</dbReference>
<accession>M1HPJ9</accession>
<evidence type="ECO:0000259" key="3">
    <source>
        <dbReference type="PROSITE" id="PS51635"/>
    </source>
</evidence>
<reference evidence="4 5" key="1">
    <citation type="submission" date="2012-10" db="EMBL/GenBank/DDBJ databases">
        <title>Towards defining the chloroviruses: a genomic journey through a genus of large DNA viruses.</title>
        <authorList>
            <person name="Jeanniard A."/>
            <person name="Dunigan D.D."/>
            <person name="Gurnon J.R."/>
            <person name="Agarkova I."/>
            <person name="Kang M."/>
            <person name="Vitek J."/>
            <person name="Duncan G."/>
            <person name="McClung O.W."/>
            <person name="Larsen M."/>
            <person name="Claverie J.-M."/>
            <person name="Van Etten J.L."/>
            <person name="Blanc G."/>
        </authorList>
    </citation>
    <scope>NUCLEOTIDE SEQUENCE [LARGE SCALE GENOMIC DNA]</scope>
</reference>
<dbReference type="Pfam" id="PF01734">
    <property type="entry name" value="Patatin"/>
    <property type="match status" value="1"/>
</dbReference>
<feature type="domain" description="PNPLA" evidence="3">
    <location>
        <begin position="28"/>
        <end position="201"/>
    </location>
</feature>
<protein>
    <submittedName>
        <fullName evidence="4">Lipid hydrolase</fullName>
    </submittedName>
</protein>
<evidence type="ECO:0000313" key="5">
    <source>
        <dbReference type="Proteomes" id="UP000247091"/>
    </source>
</evidence>
<dbReference type="InterPro" id="IPR052580">
    <property type="entry name" value="Lipid_Hydrolase"/>
</dbReference>
<dbReference type="Gene3D" id="3.40.1090.10">
    <property type="entry name" value="Cytosolic phospholipase A2 catalytic domain"/>
    <property type="match status" value="2"/>
</dbReference>
<evidence type="ECO:0000256" key="2">
    <source>
        <dbReference type="PROSITE-ProRule" id="PRU01161"/>
    </source>
</evidence>
<keyword evidence="1 2" id="KW-0443">Lipid metabolism</keyword>
<feature type="short sequence motif" description="DGA/G" evidence="2">
    <location>
        <begin position="188"/>
        <end position="190"/>
    </location>
</feature>
<dbReference type="PANTHER" id="PTHR46394">
    <property type="entry name" value="ANNEXIN"/>
    <property type="match status" value="1"/>
</dbReference>
<comment type="caution">
    <text evidence="2">Lacks conserved residue(s) required for the propagation of feature annotation.</text>
</comment>
<gene>
    <name evidence="4" type="primary">IL-3A_190L</name>
    <name evidence="4" type="ORF">PBCVIL3A_190L</name>
</gene>
<organism evidence="4 5">
    <name type="scientific">Paramecium bursaria Chlorella virus IL3A</name>
    <name type="common">PBCV-IL3A</name>
    <dbReference type="NCBI Taxonomy" id="46019"/>
    <lineage>
        <taxon>Viruses</taxon>
        <taxon>Varidnaviria</taxon>
        <taxon>Bamfordvirae</taxon>
        <taxon>Nucleocytoviricota</taxon>
        <taxon>Megaviricetes</taxon>
        <taxon>Algavirales</taxon>
        <taxon>Phycodnaviridae</taxon>
        <taxon>Chlorovirus</taxon>
        <taxon>Chlorovirus illinoense</taxon>
    </lineage>
</organism>
<dbReference type="InterPro" id="IPR002641">
    <property type="entry name" value="PNPLA_dom"/>
</dbReference>
<dbReference type="PROSITE" id="PS51635">
    <property type="entry name" value="PNPLA"/>
    <property type="match status" value="1"/>
</dbReference>
<keyword evidence="2 4" id="KW-0378">Hydrolase</keyword>
<dbReference type="PANTHER" id="PTHR46394:SF1">
    <property type="entry name" value="PNPLA DOMAIN-CONTAINING PROTEIN"/>
    <property type="match status" value="1"/>
</dbReference>
<evidence type="ECO:0000256" key="1">
    <source>
        <dbReference type="ARBA" id="ARBA00023098"/>
    </source>
</evidence>
<proteinExistence type="predicted"/>
<dbReference type="Proteomes" id="UP000247091">
    <property type="component" value="Segment"/>
</dbReference>
<evidence type="ECO:0000313" key="4">
    <source>
        <dbReference type="EMBL" id="AGE53807.1"/>
    </source>
</evidence>
<feature type="active site" description="Proton acceptor" evidence="2">
    <location>
        <position position="188"/>
    </location>
</feature>
<dbReference type="SUPFAM" id="SSF52151">
    <property type="entry name" value="FabD/lysophospholipase-like"/>
    <property type="match status" value="1"/>
</dbReference>
<dbReference type="GO" id="GO:0016042">
    <property type="term" value="P:lipid catabolic process"/>
    <property type="evidence" value="ECO:0007669"/>
    <property type="project" value="UniProtKB-UniRule"/>
</dbReference>